<feature type="transmembrane region" description="Helical" evidence="6">
    <location>
        <begin position="245"/>
        <end position="262"/>
    </location>
</feature>
<name>A0AAP6JGF8_9GAMM</name>
<evidence type="ECO:0000256" key="6">
    <source>
        <dbReference type="RuleBase" id="RU363041"/>
    </source>
</evidence>
<dbReference type="PANTHER" id="PTHR43483:SF3">
    <property type="entry name" value="MEMBRANE TRANSPORTER PROTEIN HI_0806-RELATED"/>
    <property type="match status" value="1"/>
</dbReference>
<organism evidence="7 8">
    <name type="scientific">Natronospira elongata</name>
    <dbReference type="NCBI Taxonomy" id="3110268"/>
    <lineage>
        <taxon>Bacteria</taxon>
        <taxon>Pseudomonadati</taxon>
        <taxon>Pseudomonadota</taxon>
        <taxon>Gammaproteobacteria</taxon>
        <taxon>Natronospirales</taxon>
        <taxon>Natronospiraceae</taxon>
        <taxon>Natronospira</taxon>
    </lineage>
</organism>
<feature type="transmembrane region" description="Helical" evidence="6">
    <location>
        <begin position="6"/>
        <end position="38"/>
    </location>
</feature>
<keyword evidence="5 6" id="KW-0472">Membrane</keyword>
<feature type="transmembrane region" description="Helical" evidence="6">
    <location>
        <begin position="148"/>
        <end position="170"/>
    </location>
</feature>
<accession>A0AAP6JGF8</accession>
<proteinExistence type="inferred from homology"/>
<dbReference type="GO" id="GO:0005886">
    <property type="term" value="C:plasma membrane"/>
    <property type="evidence" value="ECO:0007669"/>
    <property type="project" value="UniProtKB-SubCell"/>
</dbReference>
<keyword evidence="8" id="KW-1185">Reference proteome</keyword>
<dbReference type="Proteomes" id="UP001302316">
    <property type="component" value="Unassembled WGS sequence"/>
</dbReference>
<dbReference type="Pfam" id="PF01925">
    <property type="entry name" value="TauE"/>
    <property type="match status" value="1"/>
</dbReference>
<evidence type="ECO:0000256" key="4">
    <source>
        <dbReference type="ARBA" id="ARBA00022989"/>
    </source>
</evidence>
<dbReference type="InterPro" id="IPR002781">
    <property type="entry name" value="TM_pro_TauE-like"/>
</dbReference>
<evidence type="ECO:0000313" key="7">
    <source>
        <dbReference type="EMBL" id="MEA5446211.1"/>
    </source>
</evidence>
<evidence type="ECO:0000256" key="1">
    <source>
        <dbReference type="ARBA" id="ARBA00004141"/>
    </source>
</evidence>
<evidence type="ECO:0000256" key="2">
    <source>
        <dbReference type="ARBA" id="ARBA00009142"/>
    </source>
</evidence>
<feature type="transmembrane region" description="Helical" evidence="6">
    <location>
        <begin position="214"/>
        <end position="233"/>
    </location>
</feature>
<reference evidence="7 8" key="1">
    <citation type="submission" date="2023-12" db="EMBL/GenBank/DDBJ databases">
        <title>Whole-genome sequencing of halo(alkali)philic microorganisms from hypersaline lakes.</title>
        <authorList>
            <person name="Sorokin D.Y."/>
            <person name="Merkel A.Y."/>
            <person name="Messina E."/>
            <person name="Yakimov M."/>
        </authorList>
    </citation>
    <scope>NUCLEOTIDE SEQUENCE [LARGE SCALE GENOMIC DNA]</scope>
    <source>
        <strain evidence="7 8">AB-CW1</strain>
    </source>
</reference>
<keyword evidence="4 6" id="KW-1133">Transmembrane helix</keyword>
<keyword evidence="6" id="KW-1003">Cell membrane</keyword>
<dbReference type="RefSeq" id="WP_346052320.1">
    <property type="nucleotide sequence ID" value="NZ_JAYGII010000023.1"/>
</dbReference>
<feature type="transmembrane region" description="Helical" evidence="6">
    <location>
        <begin position="182"/>
        <end position="202"/>
    </location>
</feature>
<dbReference type="PANTHER" id="PTHR43483">
    <property type="entry name" value="MEMBRANE TRANSPORTER PROTEIN HI_0806-RELATED"/>
    <property type="match status" value="1"/>
</dbReference>
<keyword evidence="3 6" id="KW-0812">Transmembrane</keyword>
<evidence type="ECO:0000256" key="3">
    <source>
        <dbReference type="ARBA" id="ARBA00022692"/>
    </source>
</evidence>
<sequence>MQELLILLPILLLVGVLAGLLAGLLGLGGGIVVVPALFWIFRAQGIEAELAMPVAVATSLATMVLTTATAVRTHWRQGTTRRDLLPWLLPGIAIGSVIAPLVVAQISATLLTALFAGFMFLVAFRMILPQRPPEQAGRARAPELLFGGVGVATLSAMLGVGGGILTVPWLQWRGLAMAQAVAVSVTAVLVVGVIATAVYALMAVDSPIPATIGLVQWPSVLAIAATSMVFAPLGSRLARRLPDRLLRRTFALVLLLVGLSMLL</sequence>
<comment type="subcellular location">
    <subcellularLocation>
        <location evidence="6">Cell membrane</location>
        <topology evidence="6">Multi-pass membrane protein</topology>
    </subcellularLocation>
    <subcellularLocation>
        <location evidence="1">Membrane</location>
        <topology evidence="1">Multi-pass membrane protein</topology>
    </subcellularLocation>
</comment>
<gene>
    <name evidence="7" type="ORF">VCB98_10305</name>
</gene>
<protein>
    <recommendedName>
        <fullName evidence="6">Probable membrane transporter protein</fullName>
    </recommendedName>
</protein>
<comment type="similarity">
    <text evidence="2 6">Belongs to the 4-toluene sulfonate uptake permease (TSUP) (TC 2.A.102) family.</text>
</comment>
<feature type="transmembrane region" description="Helical" evidence="6">
    <location>
        <begin position="50"/>
        <end position="72"/>
    </location>
</feature>
<evidence type="ECO:0000313" key="8">
    <source>
        <dbReference type="Proteomes" id="UP001302316"/>
    </source>
</evidence>
<dbReference type="AlphaFoldDB" id="A0AAP6JGF8"/>
<feature type="transmembrane region" description="Helical" evidence="6">
    <location>
        <begin position="110"/>
        <end position="128"/>
    </location>
</feature>
<comment type="caution">
    <text evidence="7">The sequence shown here is derived from an EMBL/GenBank/DDBJ whole genome shotgun (WGS) entry which is preliminary data.</text>
</comment>
<dbReference type="EMBL" id="JAYGII010000023">
    <property type="protein sequence ID" value="MEA5446211.1"/>
    <property type="molecule type" value="Genomic_DNA"/>
</dbReference>
<feature type="transmembrane region" description="Helical" evidence="6">
    <location>
        <begin position="84"/>
        <end position="103"/>
    </location>
</feature>
<evidence type="ECO:0000256" key="5">
    <source>
        <dbReference type="ARBA" id="ARBA00023136"/>
    </source>
</evidence>